<evidence type="ECO:0000313" key="2">
    <source>
        <dbReference type="Proteomes" id="UP000828048"/>
    </source>
</evidence>
<organism evidence="1 2">
    <name type="scientific">Vaccinium darrowii</name>
    <dbReference type="NCBI Taxonomy" id="229202"/>
    <lineage>
        <taxon>Eukaryota</taxon>
        <taxon>Viridiplantae</taxon>
        <taxon>Streptophyta</taxon>
        <taxon>Embryophyta</taxon>
        <taxon>Tracheophyta</taxon>
        <taxon>Spermatophyta</taxon>
        <taxon>Magnoliopsida</taxon>
        <taxon>eudicotyledons</taxon>
        <taxon>Gunneridae</taxon>
        <taxon>Pentapetalae</taxon>
        <taxon>asterids</taxon>
        <taxon>Ericales</taxon>
        <taxon>Ericaceae</taxon>
        <taxon>Vaccinioideae</taxon>
        <taxon>Vaccinieae</taxon>
        <taxon>Vaccinium</taxon>
    </lineage>
</organism>
<comment type="caution">
    <text evidence="1">The sequence shown here is derived from an EMBL/GenBank/DDBJ whole genome shotgun (WGS) entry which is preliminary data.</text>
</comment>
<gene>
    <name evidence="1" type="ORF">Vadar_016864</name>
</gene>
<name>A0ACB7XAV3_9ERIC</name>
<dbReference type="Proteomes" id="UP000828048">
    <property type="component" value="Chromosome 6"/>
</dbReference>
<evidence type="ECO:0000313" key="1">
    <source>
        <dbReference type="EMBL" id="KAH7837698.1"/>
    </source>
</evidence>
<sequence>MDSSQPWNLSAHRHHHHHCPHPPPHHHHYHIHFSPHCPLHSRLLQPNTHTLPCPSSIPFLDQSKLHIPEHGETHPSDVLMNQEGNEEVFEEDEEEPVFVLTDEWREFFAKSEAKRRLEKKQARKKGKASAG</sequence>
<reference evidence="1 2" key="1">
    <citation type="journal article" date="2021" name="Hortic Res">
        <title>High-quality reference genome and annotation aids understanding of berry development for evergreen blueberry (Vaccinium darrowii).</title>
        <authorList>
            <person name="Yu J."/>
            <person name="Hulse-Kemp A.M."/>
            <person name="Babiker E."/>
            <person name="Staton M."/>
        </authorList>
    </citation>
    <scope>NUCLEOTIDE SEQUENCE [LARGE SCALE GENOMIC DNA]</scope>
    <source>
        <strain evidence="2">cv. NJ 8807/NJ 8810</strain>
        <tissue evidence="1">Young leaf</tissue>
    </source>
</reference>
<proteinExistence type="predicted"/>
<accession>A0ACB7XAV3</accession>
<keyword evidence="2" id="KW-1185">Reference proteome</keyword>
<protein>
    <submittedName>
        <fullName evidence="1">Uncharacterized protein</fullName>
    </submittedName>
</protein>
<dbReference type="EMBL" id="CM037156">
    <property type="protein sequence ID" value="KAH7837698.1"/>
    <property type="molecule type" value="Genomic_DNA"/>
</dbReference>